<dbReference type="SUPFAM" id="SSF55961">
    <property type="entry name" value="Bet v1-like"/>
    <property type="match status" value="1"/>
</dbReference>
<dbReference type="Pfam" id="PF10604">
    <property type="entry name" value="Polyketide_cyc2"/>
    <property type="match status" value="1"/>
</dbReference>
<name>A0ABT4MRM3_GORRU</name>
<dbReference type="InterPro" id="IPR019587">
    <property type="entry name" value="Polyketide_cyclase/dehydratase"/>
</dbReference>
<accession>A0ABT4MRM3</accession>
<evidence type="ECO:0000313" key="2">
    <source>
        <dbReference type="Proteomes" id="UP001067235"/>
    </source>
</evidence>
<proteinExistence type="predicted"/>
<organism evidence="1 2">
    <name type="scientific">Gordonia rubripertincta</name>
    <name type="common">Rhodococcus corallinus</name>
    <dbReference type="NCBI Taxonomy" id="36822"/>
    <lineage>
        <taxon>Bacteria</taxon>
        <taxon>Bacillati</taxon>
        <taxon>Actinomycetota</taxon>
        <taxon>Actinomycetes</taxon>
        <taxon>Mycobacteriales</taxon>
        <taxon>Gordoniaceae</taxon>
        <taxon>Gordonia</taxon>
    </lineage>
</organism>
<protein>
    <submittedName>
        <fullName evidence="1">SRPBCC family protein</fullName>
    </submittedName>
</protein>
<dbReference type="RefSeq" id="WP_301570155.1">
    <property type="nucleotide sequence ID" value="NZ_JAPWIE010000002.1"/>
</dbReference>
<gene>
    <name evidence="1" type="ORF">O4213_06545</name>
</gene>
<sequence>MPVVESSIVVPVAPSIAFAVSQTTGEIRLRWDPFIAKQHFLDDATRPGKGVRTFTRHWSGLTMISEYVSYNPPTNVGMRMVRGPWFFTNLAGGWRFSAHGDEQTRATWRYNFTCRPRWLTPVADRVGSWWLGRDIDRRIAGFARGCEDPVVVAAAKASAGRDSGGK</sequence>
<dbReference type="Gene3D" id="3.30.530.20">
    <property type="match status" value="1"/>
</dbReference>
<evidence type="ECO:0000313" key="1">
    <source>
        <dbReference type="EMBL" id="MCZ4549632.1"/>
    </source>
</evidence>
<comment type="caution">
    <text evidence="1">The sequence shown here is derived from an EMBL/GenBank/DDBJ whole genome shotgun (WGS) entry which is preliminary data.</text>
</comment>
<reference evidence="1" key="1">
    <citation type="submission" date="2022-12" db="EMBL/GenBank/DDBJ databases">
        <authorList>
            <person name="Krivoruchko A.V."/>
            <person name="Elkin A."/>
        </authorList>
    </citation>
    <scope>NUCLEOTIDE SEQUENCE</scope>
    <source>
        <strain evidence="1">IEGM 1388</strain>
    </source>
</reference>
<keyword evidence="2" id="KW-1185">Reference proteome</keyword>
<dbReference type="EMBL" id="JAPWIE010000002">
    <property type="protein sequence ID" value="MCZ4549632.1"/>
    <property type="molecule type" value="Genomic_DNA"/>
</dbReference>
<dbReference type="Proteomes" id="UP001067235">
    <property type="component" value="Unassembled WGS sequence"/>
</dbReference>
<dbReference type="InterPro" id="IPR023393">
    <property type="entry name" value="START-like_dom_sf"/>
</dbReference>